<dbReference type="InterPro" id="IPR025996">
    <property type="entry name" value="MT1864/Rv1816-like_C"/>
</dbReference>
<evidence type="ECO:0000256" key="1">
    <source>
        <dbReference type="ARBA" id="ARBA00023015"/>
    </source>
</evidence>
<dbReference type="GO" id="GO:0003700">
    <property type="term" value="F:DNA-binding transcription factor activity"/>
    <property type="evidence" value="ECO:0007669"/>
    <property type="project" value="TreeGrafter"/>
</dbReference>
<proteinExistence type="predicted"/>
<keyword evidence="7" id="KW-1185">Reference proteome</keyword>
<evidence type="ECO:0000256" key="2">
    <source>
        <dbReference type="ARBA" id="ARBA00023125"/>
    </source>
</evidence>
<evidence type="ECO:0000313" key="7">
    <source>
        <dbReference type="Proteomes" id="UP000509579"/>
    </source>
</evidence>
<accession>A0A6N1X2C6</accession>
<name>A0A6N1X2C6_9BURK</name>
<dbReference type="AlphaFoldDB" id="A0A6N1X2C6"/>
<evidence type="ECO:0000313" key="6">
    <source>
        <dbReference type="EMBL" id="QKV52182.1"/>
    </source>
</evidence>
<keyword evidence="2 4" id="KW-0238">DNA-binding</keyword>
<dbReference type="Proteomes" id="UP000509579">
    <property type="component" value="Chromosome"/>
</dbReference>
<sequence length="218" mass="23786">MLDPSRAPAVKPPGQWHHGNLRESLVQWGIALLHEVSLDQLSLRLIAKSAGVSVGAPAHHFGDKDGLFAAMAAQGFRELIALRRSYLAQLPADDLPGRMHALVRGYVEFAQANGSLFELMLGPGLRHREQYPELVEEGRASFALFCEMAQPMLPPPGQCAMPHADALQMLWSSIHGLAILRVHRRPAPVKASRSRTLDHQVGTMTQFCLAAIAGLKIA</sequence>
<dbReference type="RefSeq" id="WP_175503083.1">
    <property type="nucleotide sequence ID" value="NZ_CP054840.1"/>
</dbReference>
<dbReference type="EMBL" id="CP054840">
    <property type="protein sequence ID" value="QKV52182.1"/>
    <property type="molecule type" value="Genomic_DNA"/>
</dbReference>
<dbReference type="KEGG" id="aant:HUK68_04300"/>
<dbReference type="InterPro" id="IPR001647">
    <property type="entry name" value="HTH_TetR"/>
</dbReference>
<dbReference type="Pfam" id="PF00440">
    <property type="entry name" value="TetR_N"/>
    <property type="match status" value="1"/>
</dbReference>
<dbReference type="InterPro" id="IPR009057">
    <property type="entry name" value="Homeodomain-like_sf"/>
</dbReference>
<dbReference type="InterPro" id="IPR050109">
    <property type="entry name" value="HTH-type_TetR-like_transc_reg"/>
</dbReference>
<reference evidence="6 7" key="1">
    <citation type="submission" date="2020-06" db="EMBL/GenBank/DDBJ databases">
        <title>Acidovorax antarctica sp. nov., isolated from Corinth ice sheet soil, Antarctic Fields Peninsula.</title>
        <authorList>
            <person name="Xu Q."/>
            <person name="Peng F."/>
        </authorList>
    </citation>
    <scope>NUCLEOTIDE SEQUENCE [LARGE SCALE GENOMIC DNA]</scope>
    <source>
        <strain evidence="6 7">16-35-5</strain>
    </source>
</reference>
<evidence type="ECO:0000256" key="4">
    <source>
        <dbReference type="PROSITE-ProRule" id="PRU00335"/>
    </source>
</evidence>
<dbReference type="Pfam" id="PF13305">
    <property type="entry name" value="TetR_C_33"/>
    <property type="match status" value="1"/>
</dbReference>
<dbReference type="GO" id="GO:0000976">
    <property type="term" value="F:transcription cis-regulatory region binding"/>
    <property type="evidence" value="ECO:0007669"/>
    <property type="project" value="TreeGrafter"/>
</dbReference>
<evidence type="ECO:0000256" key="3">
    <source>
        <dbReference type="ARBA" id="ARBA00023163"/>
    </source>
</evidence>
<dbReference type="InterPro" id="IPR036271">
    <property type="entry name" value="Tet_transcr_reg_TetR-rel_C_sf"/>
</dbReference>
<organism evidence="6 7">
    <name type="scientific">Comamonas antarctica</name>
    <dbReference type="NCBI Taxonomy" id="2743470"/>
    <lineage>
        <taxon>Bacteria</taxon>
        <taxon>Pseudomonadati</taxon>
        <taxon>Pseudomonadota</taxon>
        <taxon>Betaproteobacteria</taxon>
        <taxon>Burkholderiales</taxon>
        <taxon>Comamonadaceae</taxon>
        <taxon>Comamonas</taxon>
    </lineage>
</organism>
<dbReference type="Gene3D" id="1.10.357.10">
    <property type="entry name" value="Tetracycline Repressor, domain 2"/>
    <property type="match status" value="1"/>
</dbReference>
<keyword evidence="1" id="KW-0805">Transcription regulation</keyword>
<dbReference type="SUPFAM" id="SSF46689">
    <property type="entry name" value="Homeodomain-like"/>
    <property type="match status" value="1"/>
</dbReference>
<dbReference type="SUPFAM" id="SSF48498">
    <property type="entry name" value="Tetracyclin repressor-like, C-terminal domain"/>
    <property type="match status" value="1"/>
</dbReference>
<dbReference type="PANTHER" id="PTHR30055">
    <property type="entry name" value="HTH-TYPE TRANSCRIPTIONAL REGULATOR RUTR"/>
    <property type="match status" value="1"/>
</dbReference>
<protein>
    <submittedName>
        <fullName evidence="6">TetR/AcrR family transcriptional regulator</fullName>
    </submittedName>
</protein>
<dbReference type="PANTHER" id="PTHR30055:SF220">
    <property type="entry name" value="TETR-FAMILY REGULATORY PROTEIN"/>
    <property type="match status" value="1"/>
</dbReference>
<keyword evidence="3" id="KW-0804">Transcription</keyword>
<evidence type="ECO:0000259" key="5">
    <source>
        <dbReference type="PROSITE" id="PS50977"/>
    </source>
</evidence>
<feature type="domain" description="HTH tetR-type" evidence="5">
    <location>
        <begin position="19"/>
        <end position="79"/>
    </location>
</feature>
<dbReference type="PROSITE" id="PS50977">
    <property type="entry name" value="HTH_TETR_2"/>
    <property type="match status" value="1"/>
</dbReference>
<gene>
    <name evidence="6" type="ORF">HUK68_04300</name>
</gene>
<feature type="DNA-binding region" description="H-T-H motif" evidence="4">
    <location>
        <begin position="42"/>
        <end position="61"/>
    </location>
</feature>